<keyword evidence="4 7" id="KW-1133">Transmembrane helix</keyword>
<dbReference type="GO" id="GO:0005886">
    <property type="term" value="C:plasma membrane"/>
    <property type="evidence" value="ECO:0007669"/>
    <property type="project" value="TreeGrafter"/>
</dbReference>
<dbReference type="InterPro" id="IPR010573">
    <property type="entry name" value="MFS_Str1/Tri12-like"/>
</dbReference>
<feature type="transmembrane region" description="Helical" evidence="7">
    <location>
        <begin position="95"/>
        <end position="113"/>
    </location>
</feature>
<dbReference type="InterPro" id="IPR005829">
    <property type="entry name" value="Sugar_transporter_CS"/>
</dbReference>
<evidence type="ECO:0000259" key="8">
    <source>
        <dbReference type="PROSITE" id="PS50850"/>
    </source>
</evidence>
<feature type="transmembrane region" description="Helical" evidence="7">
    <location>
        <begin position="242"/>
        <end position="262"/>
    </location>
</feature>
<dbReference type="SUPFAM" id="SSF103473">
    <property type="entry name" value="MFS general substrate transporter"/>
    <property type="match status" value="1"/>
</dbReference>
<feature type="domain" description="Major facilitator superfamily (MFS) profile" evidence="8">
    <location>
        <begin position="58"/>
        <end position="593"/>
    </location>
</feature>
<name>A0A6A5YVR1_9PLEO</name>
<evidence type="ECO:0000256" key="4">
    <source>
        <dbReference type="ARBA" id="ARBA00022989"/>
    </source>
</evidence>
<feature type="compositionally biased region" description="Basic and acidic residues" evidence="6">
    <location>
        <begin position="23"/>
        <end position="38"/>
    </location>
</feature>
<proteinExistence type="predicted"/>
<keyword evidence="5 7" id="KW-0472">Membrane</keyword>
<keyword evidence="3 7" id="KW-0812">Transmembrane</keyword>
<dbReference type="Proteomes" id="UP000799770">
    <property type="component" value="Unassembled WGS sequence"/>
</dbReference>
<dbReference type="GO" id="GO:0022857">
    <property type="term" value="F:transmembrane transporter activity"/>
    <property type="evidence" value="ECO:0007669"/>
    <property type="project" value="InterPro"/>
</dbReference>
<evidence type="ECO:0000256" key="6">
    <source>
        <dbReference type="SAM" id="MobiDB-lite"/>
    </source>
</evidence>
<feature type="transmembrane region" description="Helical" evidence="7">
    <location>
        <begin position="569"/>
        <end position="588"/>
    </location>
</feature>
<comment type="subcellular location">
    <subcellularLocation>
        <location evidence="1">Membrane</location>
        <topology evidence="1">Multi-pass membrane protein</topology>
    </subcellularLocation>
</comment>
<feature type="transmembrane region" description="Helical" evidence="7">
    <location>
        <begin position="478"/>
        <end position="503"/>
    </location>
</feature>
<dbReference type="PROSITE" id="PS50850">
    <property type="entry name" value="MFS"/>
    <property type="match status" value="1"/>
</dbReference>
<feature type="transmembrane region" description="Helical" evidence="7">
    <location>
        <begin position="212"/>
        <end position="230"/>
    </location>
</feature>
<dbReference type="PROSITE" id="PS00216">
    <property type="entry name" value="SUGAR_TRANSPORT_1"/>
    <property type="match status" value="1"/>
</dbReference>
<evidence type="ECO:0000256" key="1">
    <source>
        <dbReference type="ARBA" id="ARBA00004141"/>
    </source>
</evidence>
<evidence type="ECO:0000256" key="5">
    <source>
        <dbReference type="ARBA" id="ARBA00023136"/>
    </source>
</evidence>
<dbReference type="PANTHER" id="PTHR23501:SF109">
    <property type="entry name" value="MAJOR FACILITATOR SUPERFAMILY (MFS) PROFILE DOMAIN-CONTAINING PROTEIN-RELATED"/>
    <property type="match status" value="1"/>
</dbReference>
<protein>
    <submittedName>
        <fullName evidence="9">Fungal trichothecene efflux pump-domain-containing protein</fullName>
    </submittedName>
</protein>
<dbReference type="Gene3D" id="1.20.1250.20">
    <property type="entry name" value="MFS general substrate transporter like domains"/>
    <property type="match status" value="1"/>
</dbReference>
<dbReference type="InterPro" id="IPR036259">
    <property type="entry name" value="MFS_trans_sf"/>
</dbReference>
<dbReference type="CDD" id="cd06179">
    <property type="entry name" value="MFS_TRI12_like"/>
    <property type="match status" value="1"/>
</dbReference>
<dbReference type="InterPro" id="IPR053791">
    <property type="entry name" value="MFS_Tri12-like"/>
</dbReference>
<evidence type="ECO:0000256" key="3">
    <source>
        <dbReference type="ARBA" id="ARBA00022692"/>
    </source>
</evidence>
<evidence type="ECO:0000256" key="2">
    <source>
        <dbReference type="ARBA" id="ARBA00022448"/>
    </source>
</evidence>
<accession>A0A6A5YVR1</accession>
<keyword evidence="10" id="KW-1185">Reference proteome</keyword>
<feature type="transmembrane region" description="Helical" evidence="7">
    <location>
        <begin position="180"/>
        <end position="200"/>
    </location>
</feature>
<feature type="transmembrane region" description="Helical" evidence="7">
    <location>
        <begin position="419"/>
        <end position="438"/>
    </location>
</feature>
<feature type="transmembrane region" description="Helical" evidence="7">
    <location>
        <begin position="444"/>
        <end position="466"/>
    </location>
</feature>
<dbReference type="AlphaFoldDB" id="A0A6A5YVR1"/>
<reference evidence="9" key="1">
    <citation type="journal article" date="2020" name="Stud. Mycol.">
        <title>101 Dothideomycetes genomes: a test case for predicting lifestyles and emergence of pathogens.</title>
        <authorList>
            <person name="Haridas S."/>
            <person name="Albert R."/>
            <person name="Binder M."/>
            <person name="Bloem J."/>
            <person name="Labutti K."/>
            <person name="Salamov A."/>
            <person name="Andreopoulos B."/>
            <person name="Baker S."/>
            <person name="Barry K."/>
            <person name="Bills G."/>
            <person name="Bluhm B."/>
            <person name="Cannon C."/>
            <person name="Castanera R."/>
            <person name="Culley D."/>
            <person name="Daum C."/>
            <person name="Ezra D."/>
            <person name="Gonzalez J."/>
            <person name="Henrissat B."/>
            <person name="Kuo A."/>
            <person name="Liang C."/>
            <person name="Lipzen A."/>
            <person name="Lutzoni F."/>
            <person name="Magnuson J."/>
            <person name="Mondo S."/>
            <person name="Nolan M."/>
            <person name="Ohm R."/>
            <person name="Pangilinan J."/>
            <person name="Park H.-J."/>
            <person name="Ramirez L."/>
            <person name="Alfaro M."/>
            <person name="Sun H."/>
            <person name="Tritt A."/>
            <person name="Yoshinaga Y."/>
            <person name="Zwiers L.-H."/>
            <person name="Turgeon B."/>
            <person name="Goodwin S."/>
            <person name="Spatafora J."/>
            <person name="Crous P."/>
            <person name="Grigoriev I."/>
        </authorList>
    </citation>
    <scope>NUCLEOTIDE SEQUENCE</scope>
    <source>
        <strain evidence="9">CBS 627.86</strain>
    </source>
</reference>
<evidence type="ECO:0000256" key="7">
    <source>
        <dbReference type="SAM" id="Phobius"/>
    </source>
</evidence>
<feature type="transmembrane region" description="Helical" evidence="7">
    <location>
        <begin position="283"/>
        <end position="305"/>
    </location>
</feature>
<feature type="transmembrane region" description="Helical" evidence="7">
    <location>
        <begin position="353"/>
        <end position="374"/>
    </location>
</feature>
<dbReference type="OrthoDB" id="4139357at2759"/>
<gene>
    <name evidence="9" type="ORF">BDV96DRAFT_604253</name>
</gene>
<evidence type="ECO:0000313" key="9">
    <source>
        <dbReference type="EMBL" id="KAF2110188.1"/>
    </source>
</evidence>
<dbReference type="Pfam" id="PF06609">
    <property type="entry name" value="TRI12"/>
    <property type="match status" value="1"/>
</dbReference>
<organism evidence="9 10">
    <name type="scientific">Lophiotrema nucula</name>
    <dbReference type="NCBI Taxonomy" id="690887"/>
    <lineage>
        <taxon>Eukaryota</taxon>
        <taxon>Fungi</taxon>
        <taxon>Dikarya</taxon>
        <taxon>Ascomycota</taxon>
        <taxon>Pezizomycotina</taxon>
        <taxon>Dothideomycetes</taxon>
        <taxon>Pleosporomycetidae</taxon>
        <taxon>Pleosporales</taxon>
        <taxon>Lophiotremataceae</taxon>
        <taxon>Lophiotrema</taxon>
    </lineage>
</organism>
<feature type="transmembrane region" description="Helical" evidence="7">
    <location>
        <begin position="311"/>
        <end position="333"/>
    </location>
</feature>
<evidence type="ECO:0000313" key="10">
    <source>
        <dbReference type="Proteomes" id="UP000799770"/>
    </source>
</evidence>
<dbReference type="InterPro" id="IPR020846">
    <property type="entry name" value="MFS_dom"/>
</dbReference>
<feature type="region of interest" description="Disordered" evidence="6">
    <location>
        <begin position="1"/>
        <end position="41"/>
    </location>
</feature>
<dbReference type="PANTHER" id="PTHR23501">
    <property type="entry name" value="MAJOR FACILITATOR SUPERFAMILY"/>
    <property type="match status" value="1"/>
</dbReference>
<keyword evidence="2" id="KW-0813">Transport</keyword>
<feature type="transmembrane region" description="Helical" evidence="7">
    <location>
        <begin position="125"/>
        <end position="142"/>
    </location>
</feature>
<feature type="transmembrane region" description="Helical" evidence="7">
    <location>
        <begin position="394"/>
        <end position="412"/>
    </location>
</feature>
<feature type="transmembrane region" description="Helical" evidence="7">
    <location>
        <begin position="57"/>
        <end position="83"/>
    </location>
</feature>
<feature type="compositionally biased region" description="Basic and acidic residues" evidence="6">
    <location>
        <begin position="1"/>
        <end position="15"/>
    </location>
</feature>
<sequence>MTLKTEAESEHREKAPNIPLQDNEDRLDEHIHDDHGDPHQAALEDVDPNAKVSKSTWAAVFFLGFTFQPSLSFTILCVFPILVPIALELQGTTQNVNWMASGWSLAGSVSFAIAGQLSDYFGRRYILLFGQSLLIIGQTTPAKKRTSLSLSKISPTRTYTNVHPTLSIVGATAKTVNQGIGAMVLLGFGTGTTFVLYPGISELLPNKQRSIGLAWTELNILPFTTFGPLIARALLQNATWRWVFYLGIISGVISLVGSFIFYNPPSKPLRNITRRQLLGEIDYLGIFLYSSGLTLFLLGLGWGGISYPWKSAAVLAPIVIGALLFTSTFVWDFSGKPKRPLFPYRLFSNFHEYTSLLVIIFVTGAVYFSLTSLIPQQITDMFTSDPIRAGLYNIPGGFAGAGGGTILGALIYKIKHIPYQLAVGIAIQTLFTALFAILTPNRVAAGLVFQFFANLPFAWITLLCYVTASLHVPQRDLGLALGLIGTFRFLGGAIGTTMFPAILSNKIASSIPLRVAEAVRPLGYPDISIPALVSALTSGNATTLATTPTQVVQAAMLGMRWGYSDGFRLTWLISIPFGIIAMAVAFFVRDPSLYFTKHTAVTMEKERLGGDGRHNAELFRESNVASKA</sequence>
<dbReference type="EMBL" id="ML977339">
    <property type="protein sequence ID" value="KAF2110188.1"/>
    <property type="molecule type" value="Genomic_DNA"/>
</dbReference>